<name>A0A022RZI8_ERYGU</name>
<evidence type="ECO:0000259" key="3">
    <source>
        <dbReference type="PROSITE" id="PS51304"/>
    </source>
</evidence>
<reference evidence="4 5" key="1">
    <citation type="journal article" date="2013" name="Proc. Natl. Acad. Sci. U.S.A.">
        <title>Fine-scale variation in meiotic recombination in Mimulus inferred from population shotgun sequencing.</title>
        <authorList>
            <person name="Hellsten U."/>
            <person name="Wright K.M."/>
            <person name="Jenkins J."/>
            <person name="Shu S."/>
            <person name="Yuan Y."/>
            <person name="Wessler S.R."/>
            <person name="Schmutz J."/>
            <person name="Willis J.H."/>
            <person name="Rokhsar D.S."/>
        </authorList>
    </citation>
    <scope>NUCLEOTIDE SEQUENCE [LARGE SCALE GENOMIC DNA]</scope>
    <source>
        <strain evidence="5">cv. DUN x IM62</strain>
    </source>
</reference>
<dbReference type="GO" id="GO:0030246">
    <property type="term" value="F:carbohydrate binding"/>
    <property type="evidence" value="ECO:0007669"/>
    <property type="project" value="UniProtKB-UniRule"/>
</dbReference>
<dbReference type="InterPro" id="IPR001079">
    <property type="entry name" value="Galectin_CRD"/>
</dbReference>
<dbReference type="Gene3D" id="2.60.120.200">
    <property type="match status" value="1"/>
</dbReference>
<dbReference type="EMBL" id="KI630180">
    <property type="protein sequence ID" value="EYU45469.1"/>
    <property type="molecule type" value="Genomic_DNA"/>
</dbReference>
<gene>
    <name evidence="4" type="ORF">MIMGU_mgv1a024910mg</name>
</gene>
<accession>A0A022RZI8</accession>
<keyword evidence="5" id="KW-1185">Reference proteome</keyword>
<protein>
    <recommendedName>
        <fullName evidence="1">Galectin</fullName>
    </recommendedName>
</protein>
<feature type="region of interest" description="Disordered" evidence="2">
    <location>
        <begin position="1"/>
        <end position="30"/>
    </location>
</feature>
<dbReference type="AlphaFoldDB" id="A0A022RZI8"/>
<feature type="non-terminal residue" evidence="4">
    <location>
        <position position="211"/>
    </location>
</feature>
<dbReference type="STRING" id="4155.A0A022RZI8"/>
<dbReference type="Proteomes" id="UP000030748">
    <property type="component" value="Unassembled WGS sequence"/>
</dbReference>
<proteinExistence type="predicted"/>
<feature type="compositionally biased region" description="Polar residues" evidence="2">
    <location>
        <begin position="11"/>
        <end position="23"/>
    </location>
</feature>
<keyword evidence="1" id="KW-0430">Lectin</keyword>
<dbReference type="PROSITE" id="PS51304">
    <property type="entry name" value="GALECTIN"/>
    <property type="match status" value="1"/>
</dbReference>
<dbReference type="InterPro" id="IPR013320">
    <property type="entry name" value="ConA-like_dom_sf"/>
</dbReference>
<dbReference type="SUPFAM" id="SSF49899">
    <property type="entry name" value="Concanavalin A-like lectins/glucanases"/>
    <property type="match status" value="1"/>
</dbReference>
<dbReference type="GO" id="GO:1901137">
    <property type="term" value="P:carbohydrate derivative biosynthetic process"/>
    <property type="evidence" value="ECO:0007669"/>
    <property type="project" value="UniProtKB-ARBA"/>
</dbReference>
<sequence length="211" mass="23319">MKKWTGEEDSASGSDPDPNSNATDGDLPQAEEVRHTAAALPKPHFTTLHGLNDLYILSKNLTRQDSSNAALLTWSQIKFLFPRSDVLPETARGIKEVFIVFKHLLRMIAKDNAFKLGHDPLTEIIPCGLVEGSSITVIGIPDSHQDTFQIELIGAQLKELKPPTVLQYNVLLPGENLTKEAVTTQNTWSQEFGWGKEEKCPDHAAPLDLVK</sequence>
<evidence type="ECO:0000256" key="2">
    <source>
        <dbReference type="SAM" id="MobiDB-lite"/>
    </source>
</evidence>
<feature type="domain" description="Galectin" evidence="3">
    <location>
        <begin position="121"/>
        <end position="211"/>
    </location>
</feature>
<organism evidence="4 5">
    <name type="scientific">Erythranthe guttata</name>
    <name type="common">Yellow monkey flower</name>
    <name type="synonym">Mimulus guttatus</name>
    <dbReference type="NCBI Taxonomy" id="4155"/>
    <lineage>
        <taxon>Eukaryota</taxon>
        <taxon>Viridiplantae</taxon>
        <taxon>Streptophyta</taxon>
        <taxon>Embryophyta</taxon>
        <taxon>Tracheophyta</taxon>
        <taxon>Spermatophyta</taxon>
        <taxon>Magnoliopsida</taxon>
        <taxon>eudicotyledons</taxon>
        <taxon>Gunneridae</taxon>
        <taxon>Pentapetalae</taxon>
        <taxon>asterids</taxon>
        <taxon>lamiids</taxon>
        <taxon>Lamiales</taxon>
        <taxon>Phrymaceae</taxon>
        <taxon>Erythranthe</taxon>
    </lineage>
</organism>
<evidence type="ECO:0000256" key="1">
    <source>
        <dbReference type="RuleBase" id="RU102079"/>
    </source>
</evidence>
<evidence type="ECO:0000313" key="4">
    <source>
        <dbReference type="EMBL" id="EYU45469.1"/>
    </source>
</evidence>
<evidence type="ECO:0000313" key="5">
    <source>
        <dbReference type="Proteomes" id="UP000030748"/>
    </source>
</evidence>
<dbReference type="Pfam" id="PF00337">
    <property type="entry name" value="Gal-bind_lectin"/>
    <property type="match status" value="1"/>
</dbReference>